<dbReference type="Proteomes" id="UP000280834">
    <property type="component" value="Unassembled WGS sequence"/>
</dbReference>
<accession>A0A3P7X6A2</accession>
<protein>
    <submittedName>
        <fullName evidence="1">Uncharacterized protein</fullName>
    </submittedName>
</protein>
<sequence>MVPANFDGRETYARGLLDPTEDTRLVTNLKFDYDHRDYIAEID</sequence>
<gene>
    <name evidence="1" type="ORF">BTMF_LOCUS14570</name>
</gene>
<evidence type="ECO:0000313" key="2">
    <source>
        <dbReference type="Proteomes" id="UP000280834"/>
    </source>
</evidence>
<organism evidence="1 2">
    <name type="scientific">Brugia timori</name>
    <dbReference type="NCBI Taxonomy" id="42155"/>
    <lineage>
        <taxon>Eukaryota</taxon>
        <taxon>Metazoa</taxon>
        <taxon>Ecdysozoa</taxon>
        <taxon>Nematoda</taxon>
        <taxon>Chromadorea</taxon>
        <taxon>Rhabditida</taxon>
        <taxon>Spirurina</taxon>
        <taxon>Spiruromorpha</taxon>
        <taxon>Filarioidea</taxon>
        <taxon>Onchocercidae</taxon>
        <taxon>Brugia</taxon>
    </lineage>
</organism>
<name>A0A3P7X6A2_9BILA</name>
<keyword evidence="2" id="KW-1185">Reference proteome</keyword>
<reference evidence="1 2" key="1">
    <citation type="submission" date="2018-11" db="EMBL/GenBank/DDBJ databases">
        <authorList>
            <consortium name="Pathogen Informatics"/>
        </authorList>
    </citation>
    <scope>NUCLEOTIDE SEQUENCE [LARGE SCALE GENOMIC DNA]</scope>
</reference>
<evidence type="ECO:0000313" key="1">
    <source>
        <dbReference type="EMBL" id="VDO50063.1"/>
    </source>
</evidence>
<dbReference type="AlphaFoldDB" id="A0A3P7X6A2"/>
<dbReference type="EMBL" id="UZAG01021341">
    <property type="protein sequence ID" value="VDO50063.1"/>
    <property type="molecule type" value="Genomic_DNA"/>
</dbReference>
<proteinExistence type="predicted"/>